<protein>
    <submittedName>
        <fullName evidence="2">Uncharacterized protein</fullName>
    </submittedName>
</protein>
<feature type="transmembrane region" description="Helical" evidence="1">
    <location>
        <begin position="12"/>
        <end position="33"/>
    </location>
</feature>
<name>A0A2H5EZM1_9RHOB</name>
<evidence type="ECO:0000313" key="2">
    <source>
        <dbReference type="EMBL" id="AUH64741.1"/>
    </source>
</evidence>
<dbReference type="Proteomes" id="UP000234530">
    <property type="component" value="Chromosome"/>
</dbReference>
<dbReference type="EMBL" id="CP025430">
    <property type="protein sequence ID" value="AUH64741.1"/>
    <property type="molecule type" value="Genomic_DNA"/>
</dbReference>
<keyword evidence="1" id="KW-1133">Transmembrane helix</keyword>
<keyword evidence="1" id="KW-0812">Transmembrane</keyword>
<evidence type="ECO:0000313" key="3">
    <source>
        <dbReference type="Proteomes" id="UP000234530"/>
    </source>
</evidence>
<dbReference type="AlphaFoldDB" id="A0A2H5EZM1"/>
<feature type="transmembrane region" description="Helical" evidence="1">
    <location>
        <begin position="45"/>
        <end position="64"/>
    </location>
</feature>
<organism evidence="2 3">
    <name type="scientific">Paracoccus zhejiangensis</name>
    <dbReference type="NCBI Taxonomy" id="1077935"/>
    <lineage>
        <taxon>Bacteria</taxon>
        <taxon>Pseudomonadati</taxon>
        <taxon>Pseudomonadota</taxon>
        <taxon>Alphaproteobacteria</taxon>
        <taxon>Rhodobacterales</taxon>
        <taxon>Paracoccaceae</taxon>
        <taxon>Paracoccus</taxon>
    </lineage>
</organism>
<accession>A0A2H5EZM1</accession>
<gene>
    <name evidence="2" type="ORF">CX676_11675</name>
</gene>
<evidence type="ECO:0000256" key="1">
    <source>
        <dbReference type="SAM" id="Phobius"/>
    </source>
</evidence>
<proteinExistence type="predicted"/>
<reference evidence="2 3" key="1">
    <citation type="journal article" date="2013" name="Antonie Van Leeuwenhoek">
        <title>Paracoccus zhejiangensis sp. nov., isolated from activated sludge in wastewater-treatment system.</title>
        <authorList>
            <person name="Wu Z.G."/>
            <person name="Zhang D.F."/>
            <person name="Liu Y.L."/>
            <person name="Wang F."/>
            <person name="Jiang X."/>
            <person name="Li C."/>
            <person name="Li S.P."/>
            <person name="Hong Q."/>
            <person name="Li W.J."/>
        </authorList>
    </citation>
    <scope>NUCLEOTIDE SEQUENCE [LARGE SCALE GENOMIC DNA]</scope>
    <source>
        <strain evidence="2 3">J6</strain>
    </source>
</reference>
<dbReference type="OrthoDB" id="7376211at2"/>
<keyword evidence="3" id="KW-1185">Reference proteome</keyword>
<sequence>MSAQASQPSRIRFAMLVFAFVYPLVTLGLMVLMPLTQGWPVPARTLILVPIIVGAMIWGIIPLIHTRLRHLL</sequence>
<dbReference type="KEGG" id="pzh:CX676_11675"/>
<keyword evidence="1" id="KW-0472">Membrane</keyword>